<dbReference type="AlphaFoldDB" id="A0AAD5SVN7"/>
<dbReference type="PANTHER" id="PTHR43779:SF2">
    <property type="entry name" value="ALPHA-KETOGLUTARATE-DEPENDENT XANTHINE DIOXYGENASE XAN1"/>
    <property type="match status" value="1"/>
</dbReference>
<dbReference type="EMBL" id="JADGJH010001486">
    <property type="protein sequence ID" value="KAJ3112963.1"/>
    <property type="molecule type" value="Genomic_DNA"/>
</dbReference>
<keyword evidence="6" id="KW-0408">Iron</keyword>
<dbReference type="Pfam" id="PF02668">
    <property type="entry name" value="TauD"/>
    <property type="match status" value="1"/>
</dbReference>
<dbReference type="InterPro" id="IPR051178">
    <property type="entry name" value="TfdA_dioxygenase"/>
</dbReference>
<keyword evidence="10" id="KW-1185">Reference proteome</keyword>
<evidence type="ECO:0000256" key="4">
    <source>
        <dbReference type="ARBA" id="ARBA00022964"/>
    </source>
</evidence>
<dbReference type="InterPro" id="IPR003819">
    <property type="entry name" value="TauD/TfdA-like"/>
</dbReference>
<dbReference type="GO" id="GO:0051213">
    <property type="term" value="F:dioxygenase activity"/>
    <property type="evidence" value="ECO:0007669"/>
    <property type="project" value="UniProtKB-KW"/>
</dbReference>
<reference evidence="9" key="1">
    <citation type="submission" date="2020-05" db="EMBL/GenBank/DDBJ databases">
        <title>Phylogenomic resolution of chytrid fungi.</title>
        <authorList>
            <person name="Stajich J.E."/>
            <person name="Amses K."/>
            <person name="Simmons R."/>
            <person name="Seto K."/>
            <person name="Myers J."/>
            <person name="Bonds A."/>
            <person name="Quandt C.A."/>
            <person name="Barry K."/>
            <person name="Liu P."/>
            <person name="Grigoriev I."/>
            <person name="Longcore J.E."/>
            <person name="James T.Y."/>
        </authorList>
    </citation>
    <scope>NUCLEOTIDE SEQUENCE</scope>
    <source>
        <strain evidence="9">JEL0513</strain>
    </source>
</reference>
<evidence type="ECO:0000313" key="9">
    <source>
        <dbReference type="EMBL" id="KAJ3112963.1"/>
    </source>
</evidence>
<organism evidence="9 10">
    <name type="scientific">Physocladia obscura</name>
    <dbReference type="NCBI Taxonomy" id="109957"/>
    <lineage>
        <taxon>Eukaryota</taxon>
        <taxon>Fungi</taxon>
        <taxon>Fungi incertae sedis</taxon>
        <taxon>Chytridiomycota</taxon>
        <taxon>Chytridiomycota incertae sedis</taxon>
        <taxon>Chytridiomycetes</taxon>
        <taxon>Chytridiales</taxon>
        <taxon>Chytriomycetaceae</taxon>
        <taxon>Physocladia</taxon>
    </lineage>
</organism>
<name>A0AAD5SVN7_9FUNG</name>
<comment type="caution">
    <text evidence="9">The sequence shown here is derived from an EMBL/GenBank/DDBJ whole genome shotgun (WGS) entry which is preliminary data.</text>
</comment>
<keyword evidence="3" id="KW-0479">Metal-binding</keyword>
<dbReference type="Gene3D" id="3.60.130.10">
    <property type="entry name" value="Clavaminate synthase-like"/>
    <property type="match status" value="1"/>
</dbReference>
<comment type="similarity">
    <text evidence="2">Belongs to the TfdA dioxygenase family.</text>
</comment>
<keyword evidence="4" id="KW-0223">Dioxygenase</keyword>
<evidence type="ECO:0000313" key="10">
    <source>
        <dbReference type="Proteomes" id="UP001211907"/>
    </source>
</evidence>
<evidence type="ECO:0000256" key="3">
    <source>
        <dbReference type="ARBA" id="ARBA00022723"/>
    </source>
</evidence>
<dbReference type="Proteomes" id="UP001211907">
    <property type="component" value="Unassembled WGS sequence"/>
</dbReference>
<comment type="cofactor">
    <cofactor evidence="1">
        <name>Fe(2+)</name>
        <dbReference type="ChEBI" id="CHEBI:29033"/>
    </cofactor>
</comment>
<evidence type="ECO:0000256" key="2">
    <source>
        <dbReference type="ARBA" id="ARBA00005896"/>
    </source>
</evidence>
<feature type="region of interest" description="Disordered" evidence="7">
    <location>
        <begin position="254"/>
        <end position="273"/>
    </location>
</feature>
<evidence type="ECO:0000256" key="7">
    <source>
        <dbReference type="SAM" id="MobiDB-lite"/>
    </source>
</evidence>
<evidence type="ECO:0000259" key="8">
    <source>
        <dbReference type="Pfam" id="PF02668"/>
    </source>
</evidence>
<evidence type="ECO:0000256" key="1">
    <source>
        <dbReference type="ARBA" id="ARBA00001954"/>
    </source>
</evidence>
<evidence type="ECO:0000256" key="6">
    <source>
        <dbReference type="ARBA" id="ARBA00023004"/>
    </source>
</evidence>
<dbReference type="PANTHER" id="PTHR43779">
    <property type="entry name" value="DIOXYGENASE RV0097-RELATED"/>
    <property type="match status" value="1"/>
</dbReference>
<dbReference type="SUPFAM" id="SSF51197">
    <property type="entry name" value="Clavaminate synthase-like"/>
    <property type="match status" value="1"/>
</dbReference>
<protein>
    <recommendedName>
        <fullName evidence="8">TauD/TfdA-like domain-containing protein</fullName>
    </recommendedName>
</protein>
<sequence length="412" mass="45042">MTGFPIAPLVEGKTGFGLYVFANPALASEADLEEFKRLLFIHSVLVFRHETLTGGSFTPKQQLDLTAAFGSAPTGIYGHGAGKKQEKSILHPDLVTLPTVPQVQLIGNGLVTEPHHGVPPGTRLNHPHHRTFHRTRVSDEDDVKGVTRFYRWHIDAALYALYPPIVTTLHAIKLPPPSTQLLRYDDGSNDELNVSIGTTAFISGATAFDILTPAQKSLVVRGYIKYAPHPYVWMGPAKSRPTGLGMESEGLELSLGENEDGTGGGGGPGEVPEWSEDKVMVFPMVWKNPVTRKLHLQIHPSAIHSIIIDPLPQSPTPFPIDTLYPTGAKITDLKEARDLVYSLQRAGIAPDLVYAHDWQEGDVCLFHNRGVLHSVVGAFPKETVRMFHQCNLAGSEAPAGPEDADLELFCHY</sequence>
<evidence type="ECO:0000256" key="5">
    <source>
        <dbReference type="ARBA" id="ARBA00023002"/>
    </source>
</evidence>
<feature type="domain" description="TauD/TfdA-like" evidence="8">
    <location>
        <begin position="21"/>
        <end position="390"/>
    </location>
</feature>
<gene>
    <name evidence="9" type="ORF">HK100_002141</name>
</gene>
<dbReference type="InterPro" id="IPR042098">
    <property type="entry name" value="TauD-like_sf"/>
</dbReference>
<proteinExistence type="inferred from homology"/>
<accession>A0AAD5SVN7</accession>
<dbReference type="GO" id="GO:0046872">
    <property type="term" value="F:metal ion binding"/>
    <property type="evidence" value="ECO:0007669"/>
    <property type="project" value="UniProtKB-KW"/>
</dbReference>
<keyword evidence="5" id="KW-0560">Oxidoreductase</keyword>